<dbReference type="PANTHER" id="PTHR32444:SF183">
    <property type="entry name" value="APPLE DOMAIN-CONTAINING PROTEIN"/>
    <property type="match status" value="1"/>
</dbReference>
<keyword evidence="6" id="KW-1185">Reference proteome</keyword>
<evidence type="ECO:0000313" key="5">
    <source>
        <dbReference type="EMBL" id="MCD7468925.1"/>
    </source>
</evidence>
<evidence type="ECO:0000256" key="3">
    <source>
        <dbReference type="SAM" id="SignalP"/>
    </source>
</evidence>
<keyword evidence="2" id="KW-0325">Glycoprotein</keyword>
<protein>
    <recommendedName>
        <fullName evidence="4">Bulb-type lectin domain-containing protein</fullName>
    </recommendedName>
</protein>
<dbReference type="InterPro" id="IPR001480">
    <property type="entry name" value="Bulb-type_lectin_dom"/>
</dbReference>
<organism evidence="5 6">
    <name type="scientific">Datura stramonium</name>
    <name type="common">Jimsonweed</name>
    <name type="synonym">Common thornapple</name>
    <dbReference type="NCBI Taxonomy" id="4076"/>
    <lineage>
        <taxon>Eukaryota</taxon>
        <taxon>Viridiplantae</taxon>
        <taxon>Streptophyta</taxon>
        <taxon>Embryophyta</taxon>
        <taxon>Tracheophyta</taxon>
        <taxon>Spermatophyta</taxon>
        <taxon>Magnoliopsida</taxon>
        <taxon>eudicotyledons</taxon>
        <taxon>Gunneridae</taxon>
        <taxon>Pentapetalae</taxon>
        <taxon>asterids</taxon>
        <taxon>lamiids</taxon>
        <taxon>Solanales</taxon>
        <taxon>Solanaceae</taxon>
        <taxon>Solanoideae</taxon>
        <taxon>Datureae</taxon>
        <taxon>Datura</taxon>
    </lineage>
</organism>
<dbReference type="PANTHER" id="PTHR32444">
    <property type="entry name" value="BULB-TYPE LECTIN DOMAIN-CONTAINING PROTEIN"/>
    <property type="match status" value="1"/>
</dbReference>
<reference evidence="5 6" key="1">
    <citation type="journal article" date="2021" name="BMC Genomics">
        <title>Datura genome reveals duplications of psychoactive alkaloid biosynthetic genes and high mutation rate following tissue culture.</title>
        <authorList>
            <person name="Rajewski A."/>
            <person name="Carter-House D."/>
            <person name="Stajich J."/>
            <person name="Litt A."/>
        </authorList>
    </citation>
    <scope>NUCLEOTIDE SEQUENCE [LARGE SCALE GENOMIC DNA]</scope>
    <source>
        <strain evidence="5">AR-01</strain>
    </source>
</reference>
<accession>A0ABS8TDE8</accession>
<name>A0ABS8TDE8_DATST</name>
<dbReference type="EMBL" id="JACEIK010001382">
    <property type="protein sequence ID" value="MCD7468925.1"/>
    <property type="molecule type" value="Genomic_DNA"/>
</dbReference>
<dbReference type="Proteomes" id="UP000823775">
    <property type="component" value="Unassembled WGS sequence"/>
</dbReference>
<evidence type="ECO:0000256" key="1">
    <source>
        <dbReference type="ARBA" id="ARBA00022729"/>
    </source>
</evidence>
<feature type="chain" id="PRO_5045404607" description="Bulb-type lectin domain-containing protein" evidence="3">
    <location>
        <begin position="24"/>
        <end position="219"/>
    </location>
</feature>
<evidence type="ECO:0000313" key="6">
    <source>
        <dbReference type="Proteomes" id="UP000823775"/>
    </source>
</evidence>
<keyword evidence="1 3" id="KW-0732">Signal</keyword>
<feature type="domain" description="Bulb-type lectin" evidence="4">
    <location>
        <begin position="57"/>
        <end position="153"/>
    </location>
</feature>
<evidence type="ECO:0000256" key="2">
    <source>
        <dbReference type="ARBA" id="ARBA00023180"/>
    </source>
</evidence>
<feature type="signal peptide" evidence="3">
    <location>
        <begin position="1"/>
        <end position="23"/>
    </location>
</feature>
<dbReference type="SUPFAM" id="SSF51110">
    <property type="entry name" value="alpha-D-mannose-specific plant lectins"/>
    <property type="match status" value="1"/>
</dbReference>
<evidence type="ECO:0000259" key="4">
    <source>
        <dbReference type="Pfam" id="PF01453"/>
    </source>
</evidence>
<comment type="caution">
    <text evidence="5">The sequence shown here is derived from an EMBL/GenBank/DDBJ whole genome shotgun (WGS) entry which is preliminary data.</text>
</comment>
<dbReference type="InterPro" id="IPR036426">
    <property type="entry name" value="Bulb-type_lectin_dom_sf"/>
</dbReference>
<proteinExistence type="predicted"/>
<gene>
    <name evidence="5" type="ORF">HAX54_007479</name>
</gene>
<dbReference type="Pfam" id="PF01453">
    <property type="entry name" value="B_lectin"/>
    <property type="match status" value="1"/>
</dbReference>
<sequence length="219" mass="24401">MGTITMTPVSQRWLTILLHVVEASNGVLQSRQLLSFAMWVCGAKNISVRQWCGLQQRSPLTGRSGILKVIEPGLLVFLMVLTVLYGQLPLSRSVQNSTAQLLDSGNLIVKEAVDDTGNFLWQSFDHPTDTLLPGMKLGWNFVTGREVYLSSWQNKEDPAPTGASYLPSRRFPSQRRRLYCRQSSPAAGSRPQPRNFLSLLSRTADGSAHISIFIMNFGY</sequence>